<dbReference type="KEGG" id="cmd:B841_01425"/>
<dbReference type="RefSeq" id="WP_020933703.1">
    <property type="nucleotide sequence ID" value="NC_021915.1"/>
</dbReference>
<accession>S5TGG3</accession>
<evidence type="ECO:0000256" key="1">
    <source>
        <dbReference type="SAM" id="Phobius"/>
    </source>
</evidence>
<proteinExistence type="predicted"/>
<dbReference type="Proteomes" id="UP000015388">
    <property type="component" value="Chromosome"/>
</dbReference>
<keyword evidence="1" id="KW-1133">Transmembrane helix</keyword>
<protein>
    <submittedName>
        <fullName evidence="2">Uncharacterized protein</fullName>
    </submittedName>
</protein>
<evidence type="ECO:0000313" key="3">
    <source>
        <dbReference type="Proteomes" id="UP000015388"/>
    </source>
</evidence>
<evidence type="ECO:0000313" key="2">
    <source>
        <dbReference type="EMBL" id="AGS33768.1"/>
    </source>
</evidence>
<feature type="transmembrane region" description="Helical" evidence="1">
    <location>
        <begin position="14"/>
        <end position="36"/>
    </location>
</feature>
<keyword evidence="1" id="KW-0472">Membrane</keyword>
<dbReference type="EMBL" id="CP003924">
    <property type="protein sequence ID" value="AGS33768.1"/>
    <property type="molecule type" value="Genomic_DNA"/>
</dbReference>
<sequence length="50" mass="5652">MYLWLWRKLPGPTAVKAVVVIAVLAVVFLVLMEMVFPWVSAQMPYSDVSV</sequence>
<reference evidence="2 3" key="1">
    <citation type="submission" date="2012-11" db="EMBL/GenBank/DDBJ databases">
        <title>The complete genome sequence of Corynebacterium maris Coryn-1 (=DSM 45190).</title>
        <authorList>
            <person name="Schaffert L."/>
            <person name="Albersmeier A."/>
            <person name="Kalinowski J."/>
            <person name="Ruckert C."/>
        </authorList>
    </citation>
    <scope>NUCLEOTIDE SEQUENCE [LARGE SCALE GENOMIC DNA]</scope>
    <source>
        <strain evidence="3">Coryn-1</strain>
    </source>
</reference>
<dbReference type="HOGENOM" id="CLU_186178_2_0_11"/>
<dbReference type="AlphaFoldDB" id="S5TGG3"/>
<name>S5TGG3_9CORY</name>
<dbReference type="PATRIC" id="fig|1224163.3.peg.288"/>
<keyword evidence="3" id="KW-1185">Reference proteome</keyword>
<organism evidence="2 3">
    <name type="scientific">Corynebacterium maris DSM 45190</name>
    <dbReference type="NCBI Taxonomy" id="1224163"/>
    <lineage>
        <taxon>Bacteria</taxon>
        <taxon>Bacillati</taxon>
        <taxon>Actinomycetota</taxon>
        <taxon>Actinomycetes</taxon>
        <taxon>Mycobacteriales</taxon>
        <taxon>Corynebacteriaceae</taxon>
        <taxon>Corynebacterium</taxon>
    </lineage>
</organism>
<dbReference type="eggNOG" id="ENOG5033BI6">
    <property type="taxonomic scope" value="Bacteria"/>
</dbReference>
<gene>
    <name evidence="2" type="ORF">B841_01425</name>
</gene>
<dbReference type="STRING" id="1224163.B841_01425"/>
<keyword evidence="1" id="KW-0812">Transmembrane</keyword>